<name>A0A8J5S3M0_ZIZPA</name>
<dbReference type="Proteomes" id="UP000729402">
    <property type="component" value="Unassembled WGS sequence"/>
</dbReference>
<evidence type="ECO:0000256" key="1">
    <source>
        <dbReference type="SAM" id="SignalP"/>
    </source>
</evidence>
<protein>
    <recommendedName>
        <fullName evidence="4">Secreted protein</fullName>
    </recommendedName>
</protein>
<accession>A0A8J5S3M0</accession>
<gene>
    <name evidence="2" type="ORF">GUJ93_ZPchr0002g22976</name>
</gene>
<keyword evidence="1" id="KW-0732">Signal</keyword>
<evidence type="ECO:0008006" key="4">
    <source>
        <dbReference type="Google" id="ProtNLM"/>
    </source>
</evidence>
<dbReference type="EMBL" id="JAAALK010000287">
    <property type="protein sequence ID" value="KAG8060252.1"/>
    <property type="molecule type" value="Genomic_DNA"/>
</dbReference>
<feature type="signal peptide" evidence="1">
    <location>
        <begin position="1"/>
        <end position="18"/>
    </location>
</feature>
<comment type="caution">
    <text evidence="2">The sequence shown here is derived from an EMBL/GenBank/DDBJ whole genome shotgun (WGS) entry which is preliminary data.</text>
</comment>
<sequence>MKLLLLHCAHLLELTVSGIFFTETPGTPQAALDLLEASLGARTKATQKIPRATRSIAFTTRWPSAGLLLVQQKKTK</sequence>
<proteinExistence type="predicted"/>
<reference evidence="2" key="2">
    <citation type="submission" date="2021-02" db="EMBL/GenBank/DDBJ databases">
        <authorList>
            <person name="Kimball J.A."/>
            <person name="Haas M.W."/>
            <person name="Macchietto M."/>
            <person name="Kono T."/>
            <person name="Duquette J."/>
            <person name="Shao M."/>
        </authorList>
    </citation>
    <scope>NUCLEOTIDE SEQUENCE</scope>
    <source>
        <tissue evidence="2">Fresh leaf tissue</tissue>
    </source>
</reference>
<evidence type="ECO:0000313" key="3">
    <source>
        <dbReference type="Proteomes" id="UP000729402"/>
    </source>
</evidence>
<keyword evidence="3" id="KW-1185">Reference proteome</keyword>
<dbReference type="AlphaFoldDB" id="A0A8J5S3M0"/>
<organism evidence="2 3">
    <name type="scientific">Zizania palustris</name>
    <name type="common">Northern wild rice</name>
    <dbReference type="NCBI Taxonomy" id="103762"/>
    <lineage>
        <taxon>Eukaryota</taxon>
        <taxon>Viridiplantae</taxon>
        <taxon>Streptophyta</taxon>
        <taxon>Embryophyta</taxon>
        <taxon>Tracheophyta</taxon>
        <taxon>Spermatophyta</taxon>
        <taxon>Magnoliopsida</taxon>
        <taxon>Liliopsida</taxon>
        <taxon>Poales</taxon>
        <taxon>Poaceae</taxon>
        <taxon>BOP clade</taxon>
        <taxon>Oryzoideae</taxon>
        <taxon>Oryzeae</taxon>
        <taxon>Zizaniinae</taxon>
        <taxon>Zizania</taxon>
    </lineage>
</organism>
<reference evidence="2" key="1">
    <citation type="journal article" date="2021" name="bioRxiv">
        <title>Whole Genome Assembly and Annotation of Northern Wild Rice, Zizania palustris L., Supports a Whole Genome Duplication in the Zizania Genus.</title>
        <authorList>
            <person name="Haas M."/>
            <person name="Kono T."/>
            <person name="Macchietto M."/>
            <person name="Millas R."/>
            <person name="McGilp L."/>
            <person name="Shao M."/>
            <person name="Duquette J."/>
            <person name="Hirsch C.N."/>
            <person name="Kimball J."/>
        </authorList>
    </citation>
    <scope>NUCLEOTIDE SEQUENCE</scope>
    <source>
        <tissue evidence="2">Fresh leaf tissue</tissue>
    </source>
</reference>
<evidence type="ECO:0000313" key="2">
    <source>
        <dbReference type="EMBL" id="KAG8060252.1"/>
    </source>
</evidence>
<feature type="chain" id="PRO_5035239460" description="Secreted protein" evidence="1">
    <location>
        <begin position="19"/>
        <end position="76"/>
    </location>
</feature>